<organism evidence="1">
    <name type="scientific">Opuntia streptacantha</name>
    <name type="common">Prickly pear cactus</name>
    <name type="synonym">Opuntia cardona</name>
    <dbReference type="NCBI Taxonomy" id="393608"/>
    <lineage>
        <taxon>Eukaryota</taxon>
        <taxon>Viridiplantae</taxon>
        <taxon>Streptophyta</taxon>
        <taxon>Embryophyta</taxon>
        <taxon>Tracheophyta</taxon>
        <taxon>Spermatophyta</taxon>
        <taxon>Magnoliopsida</taxon>
        <taxon>eudicotyledons</taxon>
        <taxon>Gunneridae</taxon>
        <taxon>Pentapetalae</taxon>
        <taxon>Caryophyllales</taxon>
        <taxon>Cactineae</taxon>
        <taxon>Cactaceae</taxon>
        <taxon>Opuntioideae</taxon>
        <taxon>Opuntia</taxon>
    </lineage>
</organism>
<accession>A0A7C8ZRB5</accession>
<evidence type="ECO:0000313" key="1">
    <source>
        <dbReference type="EMBL" id="MBA4649256.1"/>
    </source>
</evidence>
<proteinExistence type="predicted"/>
<name>A0A7C8ZRB5_OPUST</name>
<reference evidence="1" key="2">
    <citation type="submission" date="2020-07" db="EMBL/GenBank/DDBJ databases">
        <authorList>
            <person name="Vera ALvarez R."/>
            <person name="Arias-Moreno D.M."/>
            <person name="Jimenez-Jacinto V."/>
            <person name="Jimenez-Bremont J.F."/>
            <person name="Swaminathan K."/>
            <person name="Moose S.P."/>
            <person name="Guerrero-Gonzalez M.L."/>
            <person name="Marino-Ramirez L."/>
            <person name="Landsman D."/>
            <person name="Rodriguez-Kessler M."/>
            <person name="Delgado-Sanchez P."/>
        </authorList>
    </citation>
    <scope>NUCLEOTIDE SEQUENCE</scope>
    <source>
        <tissue evidence="1">Cladode</tissue>
    </source>
</reference>
<reference evidence="1" key="1">
    <citation type="journal article" date="2013" name="J. Plant Res.">
        <title>Effect of fungi and light on seed germination of three Opuntia species from semiarid lands of central Mexico.</title>
        <authorList>
            <person name="Delgado-Sanchez P."/>
            <person name="Jimenez-Bremont J.F."/>
            <person name="Guerrero-Gonzalez Mde L."/>
            <person name="Flores J."/>
        </authorList>
    </citation>
    <scope>NUCLEOTIDE SEQUENCE</scope>
    <source>
        <tissue evidence="1">Cladode</tissue>
    </source>
</reference>
<dbReference type="EMBL" id="GISG01159408">
    <property type="protein sequence ID" value="MBA4649256.1"/>
    <property type="molecule type" value="Transcribed_RNA"/>
</dbReference>
<sequence length="119" mass="13229">MYPPGGDRHPINLVALGGDGEGSRCEEMVLKTEVRKLHSVQMRFALTREPIGLGTSFSKTSVLRLFQRLHNRIATLVRSLSRVVYNSCSPSRTECNKCDNGCDESQLLLTARSQVSFAM</sequence>
<dbReference type="AlphaFoldDB" id="A0A7C8ZRB5"/>
<protein>
    <submittedName>
        <fullName evidence="1">Uncharacterized protein</fullName>
    </submittedName>
</protein>